<feature type="region of interest" description="Disordered" evidence="1">
    <location>
        <begin position="40"/>
        <end position="76"/>
    </location>
</feature>
<keyword evidence="3" id="KW-1185">Reference proteome</keyword>
<dbReference type="AlphaFoldDB" id="A0A4D4JD53"/>
<comment type="caution">
    <text evidence="2">The sequence shown here is derived from an EMBL/GenBank/DDBJ whole genome shotgun (WGS) entry which is preliminary data.</text>
</comment>
<dbReference type="Proteomes" id="UP000298860">
    <property type="component" value="Unassembled WGS sequence"/>
</dbReference>
<protein>
    <submittedName>
        <fullName evidence="2">Uncharacterized protein</fullName>
    </submittedName>
</protein>
<proteinExistence type="predicted"/>
<accession>A0A4D4JD53</accession>
<sequence>MAAIPPYRFTDPEGATMPRDIFAAMAAVVHAEAIRRYQPTRGAAGAAHITPPPRERSTRPQPALLPAPAPASARSPWPAPAVGLARLLAMPRHWWSVALAVVAHRGHRPAPR</sequence>
<organism evidence="2 3">
    <name type="scientific">Gandjariella thermophila</name>
    <dbReference type="NCBI Taxonomy" id="1931992"/>
    <lineage>
        <taxon>Bacteria</taxon>
        <taxon>Bacillati</taxon>
        <taxon>Actinomycetota</taxon>
        <taxon>Actinomycetes</taxon>
        <taxon>Pseudonocardiales</taxon>
        <taxon>Pseudonocardiaceae</taxon>
        <taxon>Gandjariella</taxon>
    </lineage>
</organism>
<reference evidence="3" key="1">
    <citation type="submission" date="2019-04" db="EMBL/GenBank/DDBJ databases">
        <title>Draft genome sequence of Pseudonocardiaceae bacterium SL3-2-4.</title>
        <authorList>
            <person name="Ningsih F."/>
            <person name="Yokota A."/>
            <person name="Sakai Y."/>
            <person name="Nanatani K."/>
            <person name="Yabe S."/>
            <person name="Oetari A."/>
            <person name="Sjamsuridzal W."/>
        </authorList>
    </citation>
    <scope>NUCLEOTIDE SEQUENCE [LARGE SCALE GENOMIC DNA]</scope>
    <source>
        <strain evidence="3">SL3-2-4</strain>
    </source>
</reference>
<gene>
    <name evidence="2" type="ORF">GTS_34260</name>
</gene>
<evidence type="ECO:0000256" key="1">
    <source>
        <dbReference type="SAM" id="MobiDB-lite"/>
    </source>
</evidence>
<dbReference type="EMBL" id="BJFL01000017">
    <property type="protein sequence ID" value="GDY31793.1"/>
    <property type="molecule type" value="Genomic_DNA"/>
</dbReference>
<name>A0A4D4JD53_9PSEU</name>
<evidence type="ECO:0000313" key="2">
    <source>
        <dbReference type="EMBL" id="GDY31793.1"/>
    </source>
</evidence>
<evidence type="ECO:0000313" key="3">
    <source>
        <dbReference type="Proteomes" id="UP000298860"/>
    </source>
</evidence>